<evidence type="ECO:0000313" key="2">
    <source>
        <dbReference type="Proteomes" id="UP000248132"/>
    </source>
</evidence>
<dbReference type="AlphaFoldDB" id="A0A318XLE8"/>
<gene>
    <name evidence="1" type="ORF">LY28_02208</name>
</gene>
<accession>A0A318XLE8</accession>
<dbReference type="Proteomes" id="UP000248132">
    <property type="component" value="Unassembled WGS sequence"/>
</dbReference>
<evidence type="ECO:0000313" key="1">
    <source>
        <dbReference type="EMBL" id="PYG87303.1"/>
    </source>
</evidence>
<proteinExistence type="predicted"/>
<name>A0A318XLE8_9FIRM</name>
<dbReference type="EMBL" id="QKMR01000012">
    <property type="protein sequence ID" value="PYG87303.1"/>
    <property type="molecule type" value="Genomic_DNA"/>
</dbReference>
<reference evidence="1 2" key="1">
    <citation type="submission" date="2018-06" db="EMBL/GenBank/DDBJ databases">
        <title>Genomic Encyclopedia of Type Strains, Phase I: the one thousand microbial genomes (KMG-I) project.</title>
        <authorList>
            <person name="Kyrpides N."/>
        </authorList>
    </citation>
    <scope>NUCLEOTIDE SEQUENCE [LARGE SCALE GENOMIC DNA]</scope>
    <source>
        <strain evidence="1 2">DSM 19573</strain>
    </source>
</reference>
<organism evidence="1 2">
    <name type="scientific">Ruminiclostridium sufflavum DSM 19573</name>
    <dbReference type="NCBI Taxonomy" id="1121337"/>
    <lineage>
        <taxon>Bacteria</taxon>
        <taxon>Bacillati</taxon>
        <taxon>Bacillota</taxon>
        <taxon>Clostridia</taxon>
        <taxon>Eubacteriales</taxon>
        <taxon>Oscillospiraceae</taxon>
        <taxon>Ruminiclostridium</taxon>
    </lineage>
</organism>
<dbReference type="RefSeq" id="WP_110462238.1">
    <property type="nucleotide sequence ID" value="NZ_QKMR01000012.1"/>
</dbReference>
<dbReference type="OrthoDB" id="1747159at2"/>
<comment type="caution">
    <text evidence="1">The sequence shown here is derived from an EMBL/GenBank/DDBJ whole genome shotgun (WGS) entry which is preliminary data.</text>
</comment>
<sequence>MQNNTKKLIIIFLLLITFSICAICIRVGSEQQASKTCLSGGYLKQAAEITGTEIFDESLSRQTISIINKKRSNRNEIFFRPSRLSAINSNFLDFESFSQTFADGNIPASLMDTPVNTIINYFSVLQQASNLTEKKSGGSGDVGYSKVPYPIAYSFLSESNKKSMPYNEYLTSFEGIGHINLLNILPIITKTENEYKYFIELEILEGSSVGVTTFNYYTGELILTKTNELFYIDSLYLIPEDFFFAAYHGWIHNAEMYVEIVYGNWCGLVMKQYAPEQNDYKKKIIVDGVDKRKYMFEFAKLVNGTDLLINSLVKEDGNWIPVEIEVNRQNS</sequence>
<keyword evidence="2" id="KW-1185">Reference proteome</keyword>
<protein>
    <submittedName>
        <fullName evidence="1">Uncharacterized protein</fullName>
    </submittedName>
</protein>